<accession>G4Q3J4</accession>
<reference evidence="5 6" key="1">
    <citation type="journal article" date="2011" name="J. Bacteriol.">
        <title>Complete genome sequence of Acidaminococcus intestini RYC-MR95, a Gram-negative bacterium from the phylum Firmicutes.</title>
        <authorList>
            <person name="D'Auria G."/>
            <person name="Galan J.C."/>
            <person name="Rodriguez-Alcayna M."/>
            <person name="Moya A."/>
            <person name="Baquero F."/>
            <person name="Latorre A."/>
        </authorList>
    </citation>
    <scope>NUCLEOTIDE SEQUENCE [LARGE SCALE GENOMIC DNA]</scope>
    <source>
        <strain evidence="5 6">RyC-MR95</strain>
    </source>
</reference>
<dbReference type="PROSITE" id="PS00211">
    <property type="entry name" value="ABC_TRANSPORTER_1"/>
    <property type="match status" value="1"/>
</dbReference>
<dbReference type="PATRIC" id="fig|568816.4.peg.1726"/>
<proteinExistence type="predicted"/>
<dbReference type="InterPro" id="IPR017871">
    <property type="entry name" value="ABC_transporter-like_CS"/>
</dbReference>
<keyword evidence="3" id="KW-0067">ATP-binding</keyword>
<dbReference type="GO" id="GO:0005524">
    <property type="term" value="F:ATP binding"/>
    <property type="evidence" value="ECO:0007669"/>
    <property type="project" value="UniProtKB-KW"/>
</dbReference>
<dbReference type="Proteomes" id="UP000007093">
    <property type="component" value="Chromosome"/>
</dbReference>
<organism evidence="5 6">
    <name type="scientific">Acidaminococcus intestini (strain RyC-MR95)</name>
    <dbReference type="NCBI Taxonomy" id="568816"/>
    <lineage>
        <taxon>Bacteria</taxon>
        <taxon>Bacillati</taxon>
        <taxon>Bacillota</taxon>
        <taxon>Negativicutes</taxon>
        <taxon>Acidaminococcales</taxon>
        <taxon>Acidaminococcaceae</taxon>
        <taxon>Acidaminococcus</taxon>
    </lineage>
</organism>
<protein>
    <submittedName>
        <fullName evidence="5">ABC transporter</fullName>
    </submittedName>
</protein>
<gene>
    <name evidence="5" type="ordered locus">Acin_1778</name>
</gene>
<feature type="domain" description="ABC transporter" evidence="4">
    <location>
        <begin position="10"/>
        <end position="246"/>
    </location>
</feature>
<dbReference type="eggNOG" id="COG1127">
    <property type="taxonomic scope" value="Bacteria"/>
</dbReference>
<evidence type="ECO:0000256" key="2">
    <source>
        <dbReference type="ARBA" id="ARBA00022741"/>
    </source>
</evidence>
<dbReference type="AlphaFoldDB" id="G4Q3J4"/>
<dbReference type="Pfam" id="PF00005">
    <property type="entry name" value="ABC_tran"/>
    <property type="match status" value="1"/>
</dbReference>
<dbReference type="PANTHER" id="PTHR43023:SF6">
    <property type="entry name" value="INTERMEMBRANE PHOSPHOLIPID TRANSPORT SYSTEM ATP-BINDING PROTEIN MLAF"/>
    <property type="match status" value="1"/>
</dbReference>
<sequence length="257" mass="28432">MEADMSETVIEFKDVDMSFGDKTVLDHVSFSVEKGETVAIIGPSGTGKSTTLKLLIGLLEPMGGSVRIKGREVNHFTEKQWNDLRLHMGMVFQYSALFDFLTVEENVAFGLKQHTHMLTDDIKLRVRDLLSSVGLSGNEKAYPAELSGGMKKRVGLARALALDPEIILYDEPTAGLDPIMAANISQLILDTKRKRGITSILVTHDMASAFLCADRILMLNQGKIVFSGTPHEARHTNQPLVKAFIRSDLFEENPTKE</sequence>
<dbReference type="Gene3D" id="3.40.50.300">
    <property type="entry name" value="P-loop containing nucleotide triphosphate hydrolases"/>
    <property type="match status" value="1"/>
</dbReference>
<dbReference type="EMBL" id="CP003058">
    <property type="protein sequence ID" value="AEQ22990.1"/>
    <property type="molecule type" value="Genomic_DNA"/>
</dbReference>
<dbReference type="PROSITE" id="PS50893">
    <property type="entry name" value="ABC_TRANSPORTER_2"/>
    <property type="match status" value="1"/>
</dbReference>
<dbReference type="InParanoid" id="G4Q3J4"/>
<dbReference type="KEGG" id="ain:Acin_1778"/>
<name>G4Q3J4_ACIIR</name>
<dbReference type="HOGENOM" id="CLU_000604_1_22_9"/>
<dbReference type="STRING" id="568816.Acin_1778"/>
<evidence type="ECO:0000256" key="1">
    <source>
        <dbReference type="ARBA" id="ARBA00022448"/>
    </source>
</evidence>
<keyword evidence="1" id="KW-0813">Transport</keyword>
<dbReference type="SMART" id="SM00382">
    <property type="entry name" value="AAA"/>
    <property type="match status" value="1"/>
</dbReference>
<keyword evidence="2" id="KW-0547">Nucleotide-binding</keyword>
<evidence type="ECO:0000313" key="6">
    <source>
        <dbReference type="Proteomes" id="UP000007093"/>
    </source>
</evidence>
<dbReference type="CDD" id="cd03261">
    <property type="entry name" value="ABC_Org_Solvent_Resistant"/>
    <property type="match status" value="1"/>
</dbReference>
<dbReference type="InterPro" id="IPR003593">
    <property type="entry name" value="AAA+_ATPase"/>
</dbReference>
<dbReference type="PANTHER" id="PTHR43023">
    <property type="entry name" value="PROTEIN TRIGALACTOSYLDIACYLGLYCEROL 3, CHLOROPLASTIC"/>
    <property type="match status" value="1"/>
</dbReference>
<dbReference type="InterPro" id="IPR027417">
    <property type="entry name" value="P-loop_NTPase"/>
</dbReference>
<evidence type="ECO:0000259" key="4">
    <source>
        <dbReference type="PROSITE" id="PS50893"/>
    </source>
</evidence>
<evidence type="ECO:0000313" key="5">
    <source>
        <dbReference type="EMBL" id="AEQ22990.1"/>
    </source>
</evidence>
<dbReference type="InterPro" id="IPR003439">
    <property type="entry name" value="ABC_transporter-like_ATP-bd"/>
</dbReference>
<dbReference type="SUPFAM" id="SSF52540">
    <property type="entry name" value="P-loop containing nucleoside triphosphate hydrolases"/>
    <property type="match status" value="1"/>
</dbReference>
<dbReference type="GO" id="GO:0016887">
    <property type="term" value="F:ATP hydrolysis activity"/>
    <property type="evidence" value="ECO:0007669"/>
    <property type="project" value="InterPro"/>
</dbReference>
<keyword evidence="6" id="KW-1185">Reference proteome</keyword>
<evidence type="ECO:0000256" key="3">
    <source>
        <dbReference type="ARBA" id="ARBA00022840"/>
    </source>
</evidence>